<evidence type="ECO:0000256" key="9">
    <source>
        <dbReference type="ARBA" id="ARBA00023157"/>
    </source>
</evidence>
<keyword evidence="2" id="KW-1003">Cell membrane</keyword>
<evidence type="ECO:0000256" key="12">
    <source>
        <dbReference type="PROSITE-ProRule" id="PRU00076"/>
    </source>
</evidence>
<keyword evidence="8 13" id="KW-0472">Membrane</keyword>
<keyword evidence="10" id="KW-0325">Glycoprotein</keyword>
<accession>A0ABS2XBV2</accession>
<evidence type="ECO:0000313" key="17">
    <source>
        <dbReference type="Proteomes" id="UP001166093"/>
    </source>
</evidence>
<dbReference type="PRINTS" id="PR00011">
    <property type="entry name" value="EGFLAMININ"/>
</dbReference>
<feature type="disulfide bond" evidence="12">
    <location>
        <begin position="105"/>
        <end position="114"/>
    </location>
</feature>
<evidence type="ECO:0000256" key="1">
    <source>
        <dbReference type="ARBA" id="ARBA00004162"/>
    </source>
</evidence>
<keyword evidence="7 13" id="KW-1133">Transmembrane helix</keyword>
<evidence type="ECO:0000259" key="14">
    <source>
        <dbReference type="PROSITE" id="PS50026"/>
    </source>
</evidence>
<feature type="non-terminal residue" evidence="16">
    <location>
        <position position="1"/>
    </location>
</feature>
<dbReference type="InterPro" id="IPR052485">
    <property type="entry name" value="MEGF_diff_regulators"/>
</dbReference>
<evidence type="ECO:0000256" key="4">
    <source>
        <dbReference type="ARBA" id="ARBA00022692"/>
    </source>
</evidence>
<comment type="caution">
    <text evidence="16">The sequence shown here is derived from an EMBL/GenBank/DDBJ whole genome shotgun (WGS) entry which is preliminary data.</text>
</comment>
<evidence type="ECO:0000256" key="6">
    <source>
        <dbReference type="ARBA" id="ARBA00022737"/>
    </source>
</evidence>
<feature type="domain" description="EMI" evidence="15">
    <location>
        <begin position="1"/>
        <end position="43"/>
    </location>
</feature>
<dbReference type="Proteomes" id="UP001166093">
    <property type="component" value="Unassembled WGS sequence"/>
</dbReference>
<dbReference type="Gene3D" id="2.170.300.10">
    <property type="entry name" value="Tie2 ligand-binding domain superfamily"/>
    <property type="match status" value="1"/>
</dbReference>
<dbReference type="PANTHER" id="PTHR24052">
    <property type="entry name" value="DELTA-RELATED"/>
    <property type="match status" value="1"/>
</dbReference>
<dbReference type="SMART" id="SM00181">
    <property type="entry name" value="EGF"/>
    <property type="match status" value="5"/>
</dbReference>
<evidence type="ECO:0000256" key="7">
    <source>
        <dbReference type="ARBA" id="ARBA00022989"/>
    </source>
</evidence>
<feature type="domain" description="EGF-like" evidence="14">
    <location>
        <begin position="85"/>
        <end position="115"/>
    </location>
</feature>
<reference evidence="16" key="1">
    <citation type="journal article" date="2021" name="Cell">
        <title>Tracing the genetic footprints of vertebrate landing in non-teleost ray-finned fishes.</title>
        <authorList>
            <person name="Bi X."/>
            <person name="Wang K."/>
            <person name="Yang L."/>
            <person name="Pan H."/>
            <person name="Jiang H."/>
            <person name="Wei Q."/>
            <person name="Fang M."/>
            <person name="Yu H."/>
            <person name="Zhu C."/>
            <person name="Cai Y."/>
            <person name="He Y."/>
            <person name="Gan X."/>
            <person name="Zeng H."/>
            <person name="Yu D."/>
            <person name="Zhu Y."/>
            <person name="Jiang H."/>
            <person name="Qiu Q."/>
            <person name="Yang H."/>
            <person name="Zhang Y.E."/>
            <person name="Wang W."/>
            <person name="Zhu M."/>
            <person name="He S."/>
            <person name="Zhang G."/>
        </authorList>
    </citation>
    <scope>NUCLEOTIDE SEQUENCE</scope>
    <source>
        <strain evidence="16">Pddl_001</strain>
    </source>
</reference>
<keyword evidence="3 12" id="KW-0245">EGF-like domain</keyword>
<evidence type="ECO:0000256" key="3">
    <source>
        <dbReference type="ARBA" id="ARBA00022536"/>
    </source>
</evidence>
<gene>
    <name evidence="16" type="primary">Megf10_2</name>
    <name evidence="16" type="ORF">GTO93_0008282</name>
</gene>
<dbReference type="Pfam" id="PF00053">
    <property type="entry name" value="EGF_laminin"/>
    <property type="match status" value="2"/>
</dbReference>
<comment type="subcellular location">
    <subcellularLocation>
        <location evidence="1">Cell membrane</location>
        <topology evidence="1">Single-pass membrane protein</topology>
    </subcellularLocation>
</comment>
<feature type="transmembrane region" description="Helical" evidence="13">
    <location>
        <begin position="246"/>
        <end position="263"/>
    </location>
</feature>
<dbReference type="PROSITE" id="PS51041">
    <property type="entry name" value="EMI"/>
    <property type="match status" value="1"/>
</dbReference>
<keyword evidence="9 12" id="KW-1015">Disulfide bond</keyword>
<protein>
    <submittedName>
        <fullName evidence="16">MEG10 protein</fullName>
    </submittedName>
</protein>
<dbReference type="InterPro" id="IPR057138">
    <property type="entry name" value="EGF_PEAR1L-like"/>
</dbReference>
<evidence type="ECO:0000259" key="15">
    <source>
        <dbReference type="PROSITE" id="PS51041"/>
    </source>
</evidence>
<name>A0ABS2XBV2_POLSP</name>
<dbReference type="InterPro" id="IPR002049">
    <property type="entry name" value="LE_dom"/>
</dbReference>
<evidence type="ECO:0000256" key="2">
    <source>
        <dbReference type="ARBA" id="ARBA00022475"/>
    </source>
</evidence>
<evidence type="ECO:0000256" key="11">
    <source>
        <dbReference type="ARBA" id="ARBA00038377"/>
    </source>
</evidence>
<keyword evidence="5" id="KW-0732">Signal</keyword>
<dbReference type="PROSITE" id="PS50026">
    <property type="entry name" value="EGF_3"/>
    <property type="match status" value="1"/>
</dbReference>
<evidence type="ECO:0000256" key="5">
    <source>
        <dbReference type="ARBA" id="ARBA00022729"/>
    </source>
</evidence>
<dbReference type="PANTHER" id="PTHR24052:SF12">
    <property type="entry name" value="PLATELET ENDOTHELIAL AGGREGATION RECEPTOR 1"/>
    <property type="match status" value="1"/>
</dbReference>
<dbReference type="Gene3D" id="2.10.25.10">
    <property type="entry name" value="Laminin"/>
    <property type="match status" value="2"/>
</dbReference>
<dbReference type="PROSITE" id="PS00022">
    <property type="entry name" value="EGF_1"/>
    <property type="match status" value="4"/>
</dbReference>
<feature type="non-terminal residue" evidence="16">
    <location>
        <position position="272"/>
    </location>
</feature>
<dbReference type="InterPro" id="IPR011489">
    <property type="entry name" value="EMI_domain"/>
</dbReference>
<proteinExistence type="inferred from homology"/>
<comment type="caution">
    <text evidence="12">Lacks conserved residue(s) required for the propagation of feature annotation.</text>
</comment>
<evidence type="ECO:0000256" key="13">
    <source>
        <dbReference type="SAM" id="Phobius"/>
    </source>
</evidence>
<comment type="similarity">
    <text evidence="11">Belongs to the MEGF family.</text>
</comment>
<evidence type="ECO:0000256" key="10">
    <source>
        <dbReference type="ARBA" id="ARBA00023180"/>
    </source>
</evidence>
<keyword evidence="4 13" id="KW-0812">Transmembrane</keyword>
<dbReference type="Pfam" id="PF23301">
    <property type="entry name" value="EGF_PEAR1L"/>
    <property type="match status" value="1"/>
</dbReference>
<evidence type="ECO:0000313" key="16">
    <source>
        <dbReference type="EMBL" id="MBN3271528.1"/>
    </source>
</evidence>
<keyword evidence="17" id="KW-1185">Reference proteome</keyword>
<organism evidence="16 17">
    <name type="scientific">Polyodon spathula</name>
    <name type="common">North American paddlefish</name>
    <name type="synonym">Squalus spathula</name>
    <dbReference type="NCBI Taxonomy" id="7913"/>
    <lineage>
        <taxon>Eukaryota</taxon>
        <taxon>Metazoa</taxon>
        <taxon>Chordata</taxon>
        <taxon>Craniata</taxon>
        <taxon>Vertebrata</taxon>
        <taxon>Euteleostomi</taxon>
        <taxon>Actinopterygii</taxon>
        <taxon>Chondrostei</taxon>
        <taxon>Acipenseriformes</taxon>
        <taxon>Polyodontidae</taxon>
        <taxon>Polyodon</taxon>
    </lineage>
</organism>
<keyword evidence="6" id="KW-0677">Repeat</keyword>
<evidence type="ECO:0000256" key="8">
    <source>
        <dbReference type="ARBA" id="ARBA00023136"/>
    </source>
</evidence>
<sequence length="272" mass="29467">MLSACLSNRITYKTAYRQGVKLAYRRRYQCCPGYYESRDTCVPRCTRECVHGRCQAPDRCQCEPGWGGEDCSSSCDGQHWGPACQKECACQNGGRCDPLSGACFCPHGYKGSRCEDPCPPGTYGQGCQHECLCGSGGTCDRGTGECRCAEDFTGTYCKVPCEPGNCPPRCSCQSGGHCQGEGNCVCPPGWMGSVCTVPCPEGRFGLNCSQDCQCHNNGQCDPVSGHCHCAKGYTGDRSVSFVVQRLLSVTHFYIALFQISVYLKTALNKMKA</sequence>
<dbReference type="InterPro" id="IPR000742">
    <property type="entry name" value="EGF"/>
</dbReference>
<dbReference type="SMART" id="SM00180">
    <property type="entry name" value="EGF_Lam"/>
    <property type="match status" value="2"/>
</dbReference>
<dbReference type="EMBL" id="JAAWVQ010011645">
    <property type="protein sequence ID" value="MBN3271528.1"/>
    <property type="molecule type" value="Genomic_DNA"/>
</dbReference>